<comment type="subcellular location">
    <subcellularLocation>
        <location evidence="1">Nucleus</location>
    </subcellularLocation>
</comment>
<dbReference type="Proteomes" id="UP001172457">
    <property type="component" value="Chromosome 3"/>
</dbReference>
<evidence type="ECO:0000313" key="6">
    <source>
        <dbReference type="Proteomes" id="UP001172457"/>
    </source>
</evidence>
<name>A0AA38TNM9_9ASTR</name>
<organism evidence="5 6">
    <name type="scientific">Centaurea solstitialis</name>
    <name type="common">yellow star-thistle</name>
    <dbReference type="NCBI Taxonomy" id="347529"/>
    <lineage>
        <taxon>Eukaryota</taxon>
        <taxon>Viridiplantae</taxon>
        <taxon>Streptophyta</taxon>
        <taxon>Embryophyta</taxon>
        <taxon>Tracheophyta</taxon>
        <taxon>Spermatophyta</taxon>
        <taxon>Magnoliopsida</taxon>
        <taxon>eudicotyledons</taxon>
        <taxon>Gunneridae</taxon>
        <taxon>Pentapetalae</taxon>
        <taxon>asterids</taxon>
        <taxon>campanulids</taxon>
        <taxon>Asterales</taxon>
        <taxon>Asteraceae</taxon>
        <taxon>Carduoideae</taxon>
        <taxon>Cardueae</taxon>
        <taxon>Centaureinae</taxon>
        <taxon>Centaurea</taxon>
    </lineage>
</organism>
<dbReference type="EMBL" id="JARYMX010000003">
    <property type="protein sequence ID" value="KAJ9557401.1"/>
    <property type="molecule type" value="Genomic_DNA"/>
</dbReference>
<dbReference type="InterPro" id="IPR022702">
    <property type="entry name" value="Cytosine_MeTrfase1_RFD"/>
</dbReference>
<protein>
    <recommendedName>
        <fullName evidence="4">RFTS domain-containing protein</fullName>
    </recommendedName>
</protein>
<evidence type="ECO:0000256" key="1">
    <source>
        <dbReference type="ARBA" id="ARBA00004123"/>
    </source>
</evidence>
<gene>
    <name evidence="5" type="ORF">OSB04_012015</name>
</gene>
<keyword evidence="2" id="KW-0539">Nucleus</keyword>
<feature type="domain" description="RFTS" evidence="4">
    <location>
        <begin position="169"/>
        <end position="286"/>
    </location>
</feature>
<reference evidence="5" key="1">
    <citation type="submission" date="2023-03" db="EMBL/GenBank/DDBJ databases">
        <title>Chromosome-scale reference genome and RAD-based genetic map of yellow starthistle (Centaurea solstitialis) reveal putative structural variation and QTLs associated with invader traits.</title>
        <authorList>
            <person name="Reatini B."/>
            <person name="Cang F.A."/>
            <person name="Jiang Q."/>
            <person name="Mckibben M.T.W."/>
            <person name="Barker M.S."/>
            <person name="Rieseberg L.H."/>
            <person name="Dlugosch K.M."/>
        </authorList>
    </citation>
    <scope>NUCLEOTIDE SEQUENCE</scope>
    <source>
        <strain evidence="5">CAN-66</strain>
        <tissue evidence="5">Leaf</tissue>
    </source>
</reference>
<keyword evidence="6" id="KW-1185">Reference proteome</keyword>
<comment type="caution">
    <text evidence="5">The sequence shown here is derived from an EMBL/GenBank/DDBJ whole genome shotgun (WGS) entry which is preliminary data.</text>
</comment>
<sequence>MGTASLLESEEGGAVKVKPAVFDHCVYDCNAIDTQLTIWDGKNSALSYIENNEHMYFVNSNNWISVQDFEQFNEMKKKGKQVKAPTAVSDVTVEPKTKAATKPKQKRAKPDSTENAPASRKMPKRAASCTNFKSKPVRLSEKDATIENKKVQVVEEEIAAISLIPGPDDPRPNRRLTDFVFHNADGQPQPVEMLEVDDIFISGVILPLEKASDKEKESGVRCEGFGRIEDWSISGYEDGSPVIWVSTDLADYDCVKPAASYKKLFGLFYEKAHACVEVYKRLSNLLGATRIEPR</sequence>
<dbReference type="AlphaFoldDB" id="A0AA38TNM9"/>
<proteinExistence type="predicted"/>
<dbReference type="Pfam" id="PF12047">
    <property type="entry name" value="DNMT1-RFD"/>
    <property type="match status" value="1"/>
</dbReference>
<evidence type="ECO:0000259" key="4">
    <source>
        <dbReference type="Pfam" id="PF12047"/>
    </source>
</evidence>
<evidence type="ECO:0000256" key="2">
    <source>
        <dbReference type="ARBA" id="ARBA00023242"/>
    </source>
</evidence>
<evidence type="ECO:0000256" key="3">
    <source>
        <dbReference type="SAM" id="MobiDB-lite"/>
    </source>
</evidence>
<dbReference type="GO" id="GO:0005634">
    <property type="term" value="C:nucleus"/>
    <property type="evidence" value="ECO:0007669"/>
    <property type="project" value="UniProtKB-SubCell"/>
</dbReference>
<evidence type="ECO:0000313" key="5">
    <source>
        <dbReference type="EMBL" id="KAJ9557401.1"/>
    </source>
</evidence>
<feature type="region of interest" description="Disordered" evidence="3">
    <location>
        <begin position="79"/>
        <end position="126"/>
    </location>
</feature>
<accession>A0AA38TNM9</accession>